<evidence type="ECO:0000313" key="1">
    <source>
        <dbReference type="EMBL" id="PON41808.1"/>
    </source>
</evidence>
<reference evidence="2" key="1">
    <citation type="submission" date="2016-06" db="EMBL/GenBank/DDBJ databases">
        <title>Parallel loss of symbiosis genes in relatives of nitrogen-fixing non-legume Parasponia.</title>
        <authorList>
            <person name="Van Velzen R."/>
            <person name="Holmer R."/>
            <person name="Bu F."/>
            <person name="Rutten L."/>
            <person name="Van Zeijl A."/>
            <person name="Liu W."/>
            <person name="Santuari L."/>
            <person name="Cao Q."/>
            <person name="Sharma T."/>
            <person name="Shen D."/>
            <person name="Roswanjaya Y."/>
            <person name="Wardhani T."/>
            <person name="Kalhor M.S."/>
            <person name="Jansen J."/>
            <person name="Van den Hoogen J."/>
            <person name="Gungor B."/>
            <person name="Hartog M."/>
            <person name="Hontelez J."/>
            <person name="Verver J."/>
            <person name="Yang W.-C."/>
            <person name="Schijlen E."/>
            <person name="Repin R."/>
            <person name="Schilthuizen M."/>
            <person name="Schranz E."/>
            <person name="Heidstra R."/>
            <person name="Miyata K."/>
            <person name="Fedorova E."/>
            <person name="Kohlen W."/>
            <person name="Bisseling T."/>
            <person name="Smit S."/>
            <person name="Geurts R."/>
        </authorList>
    </citation>
    <scope>NUCLEOTIDE SEQUENCE [LARGE SCALE GENOMIC DNA]</scope>
    <source>
        <strain evidence="2">cv. WU1-14</strain>
    </source>
</reference>
<protein>
    <submittedName>
        <fullName evidence="1">Uncharacterized protein</fullName>
    </submittedName>
</protein>
<proteinExistence type="predicted"/>
<accession>A0A2P5AZ33</accession>
<gene>
    <name evidence="1" type="ORF">PanWU01x14_286540</name>
</gene>
<dbReference type="AlphaFoldDB" id="A0A2P5AZ33"/>
<comment type="caution">
    <text evidence="1">The sequence shown here is derived from an EMBL/GenBank/DDBJ whole genome shotgun (WGS) entry which is preliminary data.</text>
</comment>
<evidence type="ECO:0000313" key="2">
    <source>
        <dbReference type="Proteomes" id="UP000237105"/>
    </source>
</evidence>
<organism evidence="1 2">
    <name type="scientific">Parasponia andersonii</name>
    <name type="common">Sponia andersonii</name>
    <dbReference type="NCBI Taxonomy" id="3476"/>
    <lineage>
        <taxon>Eukaryota</taxon>
        <taxon>Viridiplantae</taxon>
        <taxon>Streptophyta</taxon>
        <taxon>Embryophyta</taxon>
        <taxon>Tracheophyta</taxon>
        <taxon>Spermatophyta</taxon>
        <taxon>Magnoliopsida</taxon>
        <taxon>eudicotyledons</taxon>
        <taxon>Gunneridae</taxon>
        <taxon>Pentapetalae</taxon>
        <taxon>rosids</taxon>
        <taxon>fabids</taxon>
        <taxon>Rosales</taxon>
        <taxon>Cannabaceae</taxon>
        <taxon>Parasponia</taxon>
    </lineage>
</organism>
<dbReference type="Proteomes" id="UP000237105">
    <property type="component" value="Unassembled WGS sequence"/>
</dbReference>
<name>A0A2P5AZ33_PARAD</name>
<sequence length="130" mass="14881">MVPETSAKEINQALAENPAIGVVIGHRYRLRRRLGIPGTHTVSTSTIAGTKFSDIGRQWNQYQNFPRILCKIKTLKYQNLNFTQIDFREEIELYTDGFSASSRNPALHFAGQFYADVVTRLYRRITIGPF</sequence>
<dbReference type="EMBL" id="JXTB01000406">
    <property type="protein sequence ID" value="PON41808.1"/>
    <property type="molecule type" value="Genomic_DNA"/>
</dbReference>
<keyword evidence="2" id="KW-1185">Reference proteome</keyword>